<dbReference type="OMA" id="RRSQFPK"/>
<dbReference type="GO" id="GO:0003735">
    <property type="term" value="F:structural constituent of ribosome"/>
    <property type="evidence" value="ECO:0007669"/>
    <property type="project" value="EnsemblFungi"/>
</dbReference>
<evidence type="ECO:0000313" key="4">
    <source>
        <dbReference type="Proteomes" id="UP000000689"/>
    </source>
</evidence>
<dbReference type="AlphaFoldDB" id="G0W572"/>
<dbReference type="GO" id="GO:0005762">
    <property type="term" value="C:mitochondrial large ribosomal subunit"/>
    <property type="evidence" value="ECO:0007669"/>
    <property type="project" value="EnsemblFungi"/>
</dbReference>
<dbReference type="GO" id="GO:0032543">
    <property type="term" value="P:mitochondrial translation"/>
    <property type="evidence" value="ECO:0007669"/>
    <property type="project" value="EnsemblFungi"/>
</dbReference>
<gene>
    <name evidence="3" type="primary">NDAI0A08060</name>
    <name evidence="3" type="ordered locus">NDAI_0A08060</name>
</gene>
<dbReference type="Gene3D" id="6.20.130.10">
    <property type="match status" value="1"/>
</dbReference>
<feature type="region of interest" description="Disordered" evidence="1">
    <location>
        <begin position="114"/>
        <end position="148"/>
    </location>
</feature>
<evidence type="ECO:0000259" key="2">
    <source>
        <dbReference type="Pfam" id="PF21492"/>
    </source>
</evidence>
<proteinExistence type="predicted"/>
<keyword evidence="4" id="KW-1185">Reference proteome</keyword>
<dbReference type="OrthoDB" id="5587740at2759"/>
<dbReference type="Pfam" id="PF21492">
    <property type="entry name" value="bL31_N"/>
    <property type="match status" value="1"/>
</dbReference>
<evidence type="ECO:0000256" key="1">
    <source>
        <dbReference type="SAM" id="MobiDB-lite"/>
    </source>
</evidence>
<dbReference type="EMBL" id="HE580267">
    <property type="protein sequence ID" value="CCD22960.1"/>
    <property type="molecule type" value="Genomic_DNA"/>
</dbReference>
<name>G0W572_NAUDC</name>
<organism evidence="3 4">
    <name type="scientific">Naumovozyma dairenensis (strain ATCC 10597 / BCRC 20456 / CBS 421 / NBRC 0211 / NRRL Y-12639)</name>
    <name type="common">Saccharomyces dairenensis</name>
    <dbReference type="NCBI Taxonomy" id="1071378"/>
    <lineage>
        <taxon>Eukaryota</taxon>
        <taxon>Fungi</taxon>
        <taxon>Dikarya</taxon>
        <taxon>Ascomycota</taxon>
        <taxon>Saccharomycotina</taxon>
        <taxon>Saccharomycetes</taxon>
        <taxon>Saccharomycetales</taxon>
        <taxon>Saccharomycetaceae</taxon>
        <taxon>Naumovozyma</taxon>
    </lineage>
</organism>
<dbReference type="InterPro" id="IPR034600">
    <property type="entry name" value="Ribosomal_bL31m"/>
</dbReference>
<dbReference type="GeneID" id="11494084"/>
<feature type="compositionally biased region" description="Basic and acidic residues" evidence="1">
    <location>
        <begin position="116"/>
        <end position="148"/>
    </location>
</feature>
<accession>G0W572</accession>
<dbReference type="STRING" id="1071378.G0W572"/>
<protein>
    <recommendedName>
        <fullName evidence="2">Ribosomal protein bL31m N-terminal domain-containing protein</fullName>
    </recommendedName>
</protein>
<reference evidence="3 4" key="1">
    <citation type="journal article" date="2011" name="Proc. Natl. Acad. Sci. U.S.A.">
        <title>Evolutionary erosion of yeast sex chromosomes by mating-type switching accidents.</title>
        <authorList>
            <person name="Gordon J.L."/>
            <person name="Armisen D."/>
            <person name="Proux-Wera E."/>
            <person name="Oheigeartaigh S.S."/>
            <person name="Byrne K.P."/>
            <person name="Wolfe K.H."/>
        </authorList>
    </citation>
    <scope>NUCLEOTIDE SEQUENCE [LARGE SCALE GENOMIC DNA]</scope>
    <source>
        <strain evidence="4">ATCC 10597 / BCRC 20456 / CBS 421 / NBRC 0211 / NRRL Y-12639</strain>
    </source>
</reference>
<sequence length="189" mass="21377">MNFLKPLIAKRCASTGAYQGPTKISLPRRPLRKIRVGHARPAIYHQFDVMVELSDGSVIRRKSQFPKEELRLIQDQRNNPLWNQSRSDLIVVDANAGGSMDRFKQRYSSIFTAEDESGKKATEEQEKDVEKSSTDKKAANKSITERTEVEVEGDIVTDFAVDDYLSILDDSSTQVKTGRLASKKKTKKK</sequence>
<dbReference type="PANTHER" id="PTHR28174">
    <property type="entry name" value="54S RIBOSOMAL PROTEIN L36, MITOCHONDRIAL"/>
    <property type="match status" value="1"/>
</dbReference>
<dbReference type="HOGENOM" id="CLU_130029_1_0_1"/>
<dbReference type="InterPro" id="IPR048874">
    <property type="entry name" value="Ribosomal_bL31m_N"/>
</dbReference>
<dbReference type="KEGG" id="ndi:NDAI_0A08060"/>
<dbReference type="RefSeq" id="XP_003668203.1">
    <property type="nucleotide sequence ID" value="XM_003668155.1"/>
</dbReference>
<dbReference type="eggNOG" id="ENOG502RZ6E">
    <property type="taxonomic scope" value="Eukaryota"/>
</dbReference>
<feature type="domain" description="Ribosomal protein bL31m N-terminal" evidence="2">
    <location>
        <begin position="26"/>
        <end position="85"/>
    </location>
</feature>
<dbReference type="Proteomes" id="UP000000689">
    <property type="component" value="Chromosome 1"/>
</dbReference>
<dbReference type="PANTHER" id="PTHR28174:SF1">
    <property type="entry name" value="LARGE RIBOSOMAL SUBUNIT PROTEIN BL31M"/>
    <property type="match status" value="1"/>
</dbReference>
<evidence type="ECO:0000313" key="3">
    <source>
        <dbReference type="EMBL" id="CCD22960.1"/>
    </source>
</evidence>